<keyword evidence="1" id="KW-0472">Membrane</keyword>
<feature type="transmembrane region" description="Helical" evidence="1">
    <location>
        <begin position="28"/>
        <end position="51"/>
    </location>
</feature>
<dbReference type="AlphaFoldDB" id="A0A6N2SSY1"/>
<evidence type="ECO:0000259" key="2">
    <source>
        <dbReference type="Pfam" id="PF12229"/>
    </source>
</evidence>
<dbReference type="Pfam" id="PF12229">
    <property type="entry name" value="PG_binding_4"/>
    <property type="match status" value="2"/>
</dbReference>
<dbReference type="EMBL" id="CACRST010000011">
    <property type="protein sequence ID" value="VYS96224.1"/>
    <property type="molecule type" value="Genomic_DNA"/>
</dbReference>
<reference evidence="3" key="1">
    <citation type="submission" date="2019-11" db="EMBL/GenBank/DDBJ databases">
        <authorList>
            <person name="Feng L."/>
        </authorList>
    </citation>
    <scope>NUCLEOTIDE SEQUENCE</scope>
    <source>
        <strain evidence="3">BgluceraseaLFYP119</strain>
    </source>
</reference>
<organism evidence="3">
    <name type="scientific">Blautia glucerasea</name>
    <dbReference type="NCBI Taxonomy" id="536633"/>
    <lineage>
        <taxon>Bacteria</taxon>
        <taxon>Bacillati</taxon>
        <taxon>Bacillota</taxon>
        <taxon>Clostridia</taxon>
        <taxon>Lachnospirales</taxon>
        <taxon>Lachnospiraceae</taxon>
        <taxon>Blautia</taxon>
    </lineage>
</organism>
<dbReference type="CDD" id="cd16913">
    <property type="entry name" value="YkuD_like"/>
    <property type="match status" value="1"/>
</dbReference>
<dbReference type="InterPro" id="IPR052913">
    <property type="entry name" value="Glycopeptide_resist_protein"/>
</dbReference>
<dbReference type="RefSeq" id="WP_412110011.1">
    <property type="nucleotide sequence ID" value="NZ_CACRST010000011.1"/>
</dbReference>
<dbReference type="InterPro" id="IPR022029">
    <property type="entry name" value="YoaR-like_PG-bd"/>
</dbReference>
<feature type="domain" description="YoaR-like putative peptidoglycan binding" evidence="2">
    <location>
        <begin position="99"/>
        <end position="207"/>
    </location>
</feature>
<dbReference type="PANTHER" id="PTHR35788">
    <property type="entry name" value="EXPORTED PROTEIN-RELATED"/>
    <property type="match status" value="1"/>
</dbReference>
<dbReference type="GO" id="GO:0016740">
    <property type="term" value="F:transferase activity"/>
    <property type="evidence" value="ECO:0007669"/>
    <property type="project" value="InterPro"/>
</dbReference>
<dbReference type="PANTHER" id="PTHR35788:SF1">
    <property type="entry name" value="EXPORTED PROTEIN"/>
    <property type="match status" value="1"/>
</dbReference>
<keyword evidence="1" id="KW-1133">Transmembrane helix</keyword>
<accession>A0A6N2SSY1</accession>
<dbReference type="InterPro" id="IPR005490">
    <property type="entry name" value="LD_TPept_cat_dom"/>
</dbReference>
<dbReference type="SUPFAM" id="SSF143985">
    <property type="entry name" value="L,D-transpeptidase pre-catalytic domain-like"/>
    <property type="match status" value="1"/>
</dbReference>
<evidence type="ECO:0000313" key="3">
    <source>
        <dbReference type="EMBL" id="VYS96224.1"/>
    </source>
</evidence>
<gene>
    <name evidence="3" type="ORF">BGLFYP119_01274</name>
</gene>
<protein>
    <submittedName>
        <fullName evidence="3">Peptidoglycan binding domain protein</fullName>
    </submittedName>
</protein>
<proteinExistence type="predicted"/>
<name>A0A6N2SSY1_9FIRM</name>
<sequence length="496" mass="55418">MKEKNKNQESLSEVQTEEKQKMGTGRKILIGLTAVLFILTAAAYGYGVFYFTGHFLPGSFVNGFNCSYMDQEEAETLLKKKTEAYVLAIQTRGNGQESISAKEINLAYQSDGSIKKLMHDQKRFLWFLSFGQQSIMEVPSSVSYDEGLFEQRFGALECLKDQEEPADAYIEDTGSGFSIVPEIEGNKVNEDKFRETLITALTTGDPNVNLEEDGCYVNPEVYRDNERLMADCRQMDELTDVVITYDFGDRKETADRNVIRTWLSRNEDQDLVLDSQKIAQYIKTLAEKYDTIGTQRSFVTYNSREITVSGGDYGWQIDQEKETQALYQAVTDKKTQVREPEYQKKAMSRNTNDIGYTYVEINLAAQRLVVYQEGMPVADTGIYAPGGTKPGVYTVGEMQSPGETEAGTVNYWIPYSQGLGIVDNPSLTQEAAGAYSGEILDSAILADFGSGETSDTGETADLWGGIENTYIQIPEDMAGQVYQSIKPGMPIVIYNE</sequence>
<dbReference type="Gene3D" id="3.10.20.800">
    <property type="match status" value="1"/>
</dbReference>
<feature type="domain" description="YoaR-like putative peptidoglycan binding" evidence="2">
    <location>
        <begin position="234"/>
        <end position="336"/>
    </location>
</feature>
<keyword evidence="1" id="KW-0812">Transmembrane</keyword>
<dbReference type="InterPro" id="IPR038054">
    <property type="entry name" value="LD_TPept-like_central_sf"/>
</dbReference>
<evidence type="ECO:0000256" key="1">
    <source>
        <dbReference type="SAM" id="Phobius"/>
    </source>
</evidence>